<keyword evidence="1" id="KW-1133">Transmembrane helix</keyword>
<reference evidence="3 4" key="1">
    <citation type="submission" date="2018-12" db="EMBL/GenBank/DDBJ databases">
        <authorList>
            <consortium name="Pathogen Informatics"/>
        </authorList>
    </citation>
    <scope>NUCLEOTIDE SEQUENCE [LARGE SCALE GENOMIC DNA]</scope>
    <source>
        <strain evidence="3 4">NCTC12967</strain>
    </source>
</reference>
<keyword evidence="1" id="KW-0812">Transmembrane</keyword>
<dbReference type="PANTHER" id="PTHR40763:SF5">
    <property type="entry name" value="MEMBRANE PROTEIN"/>
    <property type="match status" value="1"/>
</dbReference>
<sequence>MAGGENLRIGDAERDEAIVLLREHMSAGRITAEEFDERMSAALTAKTRGELTILFNDLPGRTPGDPYAAHTPVPIQPVIEQHPAKQSKYKPLAIVVVLTLLAMSLRHWGIPLLMLGLLLFYVLNLSGESRSSRHQLQQQPPRGLHPPEREELVALLRQNQRLLAIKRYREMTGANLLTAKNAIDALHDELGR</sequence>
<gene>
    <name evidence="3" type="ORF">NCTC12967_00941</name>
</gene>
<evidence type="ECO:0000313" key="4">
    <source>
        <dbReference type="Proteomes" id="UP000273044"/>
    </source>
</evidence>
<organism evidence="3 4">
    <name type="scientific">Arachnia propionica</name>
    <dbReference type="NCBI Taxonomy" id="1750"/>
    <lineage>
        <taxon>Bacteria</taxon>
        <taxon>Bacillati</taxon>
        <taxon>Actinomycetota</taxon>
        <taxon>Actinomycetes</taxon>
        <taxon>Propionibacteriales</taxon>
        <taxon>Propionibacteriaceae</taxon>
        <taxon>Arachnia</taxon>
    </lineage>
</organism>
<accession>A0A3S4UDU1</accession>
<evidence type="ECO:0000313" key="3">
    <source>
        <dbReference type="EMBL" id="VEH69667.1"/>
    </source>
</evidence>
<dbReference type="PANTHER" id="PTHR40763">
    <property type="entry name" value="MEMBRANE PROTEIN-RELATED"/>
    <property type="match status" value="1"/>
</dbReference>
<keyword evidence="1" id="KW-0472">Membrane</keyword>
<name>A0A3S4UDU1_9ACTN</name>
<evidence type="ECO:0000256" key="1">
    <source>
        <dbReference type="SAM" id="Phobius"/>
    </source>
</evidence>
<feature type="transmembrane region" description="Helical" evidence="1">
    <location>
        <begin position="92"/>
        <end position="123"/>
    </location>
</feature>
<dbReference type="Pfam" id="PF08044">
    <property type="entry name" value="DUF1707"/>
    <property type="match status" value="1"/>
</dbReference>
<dbReference type="Proteomes" id="UP000273044">
    <property type="component" value="Chromosome"/>
</dbReference>
<evidence type="ECO:0000259" key="2">
    <source>
        <dbReference type="Pfam" id="PF08044"/>
    </source>
</evidence>
<dbReference type="EMBL" id="LR134406">
    <property type="protein sequence ID" value="VEH69667.1"/>
    <property type="molecule type" value="Genomic_DNA"/>
</dbReference>
<proteinExistence type="predicted"/>
<protein>
    <submittedName>
        <fullName evidence="3">Domain of uncharacterized function (DUF1707)</fullName>
    </submittedName>
</protein>
<feature type="domain" description="DUF1707" evidence="2">
    <location>
        <begin position="7"/>
        <end position="59"/>
    </location>
</feature>
<keyword evidence="4" id="KW-1185">Reference proteome</keyword>
<dbReference type="InterPro" id="IPR012551">
    <property type="entry name" value="DUF1707_SHOCT-like"/>
</dbReference>
<dbReference type="RefSeq" id="WP_061787743.1">
    <property type="nucleotide sequence ID" value="NZ_LR134406.1"/>
</dbReference>
<dbReference type="GeneID" id="64406422"/>
<dbReference type="AlphaFoldDB" id="A0A3S4UDU1"/>